<dbReference type="InterPro" id="IPR027417">
    <property type="entry name" value="P-loop_NTPase"/>
</dbReference>
<dbReference type="InterPro" id="IPR011990">
    <property type="entry name" value="TPR-like_helical_dom_sf"/>
</dbReference>
<dbReference type="SUPFAM" id="SSF48452">
    <property type="entry name" value="TPR-like"/>
    <property type="match status" value="1"/>
</dbReference>
<comment type="caution">
    <text evidence="4">The sequence shown here is derived from an EMBL/GenBank/DDBJ whole genome shotgun (WGS) entry which is preliminary data.</text>
</comment>
<dbReference type="GO" id="GO:0016042">
    <property type="term" value="P:lipid catabolic process"/>
    <property type="evidence" value="ECO:0007669"/>
    <property type="project" value="UniProtKB-UniRule"/>
</dbReference>
<accession>A0A9W9Q678</accession>
<dbReference type="InterPro" id="IPR016035">
    <property type="entry name" value="Acyl_Trfase/lysoPLipase"/>
</dbReference>
<dbReference type="GO" id="GO:0016787">
    <property type="term" value="F:hydrolase activity"/>
    <property type="evidence" value="ECO:0007669"/>
    <property type="project" value="UniProtKB-UniRule"/>
</dbReference>
<dbReference type="InterPro" id="IPR053137">
    <property type="entry name" value="NLR-like"/>
</dbReference>
<proteinExistence type="predicted"/>
<feature type="short sequence motif" description="GXSXG" evidence="2">
    <location>
        <begin position="66"/>
        <end position="70"/>
    </location>
</feature>
<dbReference type="Proteomes" id="UP001147695">
    <property type="component" value="Unassembled WGS sequence"/>
</dbReference>
<feature type="active site" description="Proton acceptor" evidence="2">
    <location>
        <position position="208"/>
    </location>
</feature>
<feature type="active site" description="Nucleophile" evidence="2">
    <location>
        <position position="68"/>
    </location>
</feature>
<reference evidence="4" key="2">
    <citation type="journal article" date="2023" name="IMA Fungus">
        <title>Comparative genomic study of the Penicillium genus elucidates a diverse pangenome and 15 lateral gene transfer events.</title>
        <authorList>
            <person name="Petersen C."/>
            <person name="Sorensen T."/>
            <person name="Nielsen M.R."/>
            <person name="Sondergaard T.E."/>
            <person name="Sorensen J.L."/>
            <person name="Fitzpatrick D.A."/>
            <person name="Frisvad J.C."/>
            <person name="Nielsen K.L."/>
        </authorList>
    </citation>
    <scope>NUCLEOTIDE SEQUENCE</scope>
    <source>
        <strain evidence="4">IBT 35673</strain>
    </source>
</reference>
<feature type="short sequence motif" description="DGA/G" evidence="2">
    <location>
        <begin position="208"/>
        <end position="210"/>
    </location>
</feature>
<dbReference type="Pfam" id="PF00931">
    <property type="entry name" value="NB-ARC"/>
    <property type="match status" value="1"/>
</dbReference>
<evidence type="ECO:0000313" key="4">
    <source>
        <dbReference type="EMBL" id="KAJ5327912.1"/>
    </source>
</evidence>
<keyword evidence="2" id="KW-0442">Lipid degradation</keyword>
<keyword evidence="1 2" id="KW-0443">Lipid metabolism</keyword>
<dbReference type="PROSITE" id="PS51635">
    <property type="entry name" value="PNPLA"/>
    <property type="match status" value="1"/>
</dbReference>
<dbReference type="Gene3D" id="3.40.50.300">
    <property type="entry name" value="P-loop containing nucleotide triphosphate hydrolases"/>
    <property type="match status" value="1"/>
</dbReference>
<protein>
    <recommendedName>
        <fullName evidence="3">PNPLA domain-containing protein</fullName>
    </recommendedName>
</protein>
<evidence type="ECO:0000256" key="2">
    <source>
        <dbReference type="PROSITE-ProRule" id="PRU01161"/>
    </source>
</evidence>
<name>A0A9W9Q678_PENBR</name>
<evidence type="ECO:0000259" key="3">
    <source>
        <dbReference type="PROSITE" id="PS51635"/>
    </source>
</evidence>
<keyword evidence="2" id="KW-0378">Hydrolase</keyword>
<dbReference type="PANTHER" id="PTHR46082">
    <property type="entry name" value="ATP/GTP-BINDING PROTEIN-RELATED"/>
    <property type="match status" value="1"/>
</dbReference>
<dbReference type="Pfam" id="PF13424">
    <property type="entry name" value="TPR_12"/>
    <property type="match status" value="2"/>
</dbReference>
<dbReference type="CDD" id="cd07216">
    <property type="entry name" value="Pat17_PNPLA8_PNPLA9_like3"/>
    <property type="match status" value="1"/>
</dbReference>
<dbReference type="Pfam" id="PF01734">
    <property type="entry name" value="Patatin"/>
    <property type="match status" value="1"/>
</dbReference>
<dbReference type="PANTHER" id="PTHR46082:SF6">
    <property type="entry name" value="AAA+ ATPASE DOMAIN-CONTAINING PROTEIN-RELATED"/>
    <property type="match status" value="1"/>
</dbReference>
<evidence type="ECO:0000313" key="5">
    <source>
        <dbReference type="Proteomes" id="UP001147695"/>
    </source>
</evidence>
<organism evidence="4 5">
    <name type="scientific">Penicillium brevicompactum</name>
    <dbReference type="NCBI Taxonomy" id="5074"/>
    <lineage>
        <taxon>Eukaryota</taxon>
        <taxon>Fungi</taxon>
        <taxon>Dikarya</taxon>
        <taxon>Ascomycota</taxon>
        <taxon>Pezizomycotina</taxon>
        <taxon>Eurotiomycetes</taxon>
        <taxon>Eurotiomycetidae</taxon>
        <taxon>Eurotiales</taxon>
        <taxon>Aspergillaceae</taxon>
        <taxon>Penicillium</taxon>
    </lineage>
</organism>
<dbReference type="EMBL" id="JAPZBQ010000005">
    <property type="protein sequence ID" value="KAJ5327912.1"/>
    <property type="molecule type" value="Genomic_DNA"/>
</dbReference>
<feature type="short sequence motif" description="GXGXXG" evidence="2">
    <location>
        <begin position="25"/>
        <end position="30"/>
    </location>
</feature>
<evidence type="ECO:0000256" key="1">
    <source>
        <dbReference type="ARBA" id="ARBA00023098"/>
    </source>
</evidence>
<gene>
    <name evidence="4" type="ORF">N7452_008302</name>
</gene>
<dbReference type="GO" id="GO:0046486">
    <property type="term" value="P:glycerolipid metabolic process"/>
    <property type="evidence" value="ECO:0007669"/>
    <property type="project" value="UniProtKB-ARBA"/>
</dbReference>
<sequence>MHATLDNGEQSPVNQAGLCLLSLDGGGVRGLSTLFILKSIMDGLNKIRTPGSPRVKPCDVFDLIGGTSTGGIIAIMLGRLEMDVDECIKAYVKLTERVFKEKKHWIPLGYNFDIKSRFKQSELKAAILEVLAEHGADEHTLLNDGRDRKCKVFVCATVQATAGITQLRSYELRDRSNISATICEAALATSAATSFFDPVSIGPYTFVDGAFGANNPVEYVEEEASSIWCPETELKPLVKTFISIGTGVPSTQGIDGNALKIHATLASIVTETERTEQKFIRRWAGHFNQHRYFRFNVQQGLQTVGLEEYEQQELIRSVTEGYIAHLDCTSRRKKCVENLVQKQEKTPLNFAKIQADYEEELYKRIPFNHNIPFQANERFVDRENEISQLEEVLFSESPCYRVAITGLGGIGKTQIALQLAHRTYREREGYAVFWIQATSIESVQKSYAEIAAKLNLPGWDDEDSDVKTLLKDYLNTRAGKWLLIFDNADDYPMWDTKSTGKAESDRLSDFLPQSEHGRIIFTTRFKQVAKCLANRVIEVHELDEKSAKDLLCQHLSPSLLKNENEIVLLLRQLAFLPLAIVQAASFIEANELTCISEYRKLLDRPEQEVIDLLSTDFEADGRYNGLKNPVVTTWLVSFEHICKKPSSLAAQYLSFAACIEPKDIPISLLPPARTPMDKTSAIGILKSFSFVTQDITNNSLTIHRLVHLATRNWLRQQNSPSKMSLTSSCKSALETMHIDFPCDEPENRQKWRAYMPHALRLLQADETQNMIDRYRILLRVGGCLFKDGRTKEAVSFVEELVRWLENNYDQTHARRLKAEYELAILYKADGQHEKALNLFQHVVNVETGILPKDDPEFLASQHGLASAYRTNGQVKSALRLLEHIVRVKGGIYAEDHRTLLASQHTLAKVYQADKQIKPALQLLEHVVEVKRRSFAEDHPSRLSSEHQLALVYEEDNQSERAFELLQHIVKERKKLFPKEHFCLLASQHSLAIVYFKQEQTDKALKLMQHVVAVRQRVLSENHPSRIKSEGILESFNEIIKRGNIGEARLQSMSEIDTGYE</sequence>
<dbReference type="AlphaFoldDB" id="A0A9W9Q678"/>
<dbReference type="Pfam" id="PF13374">
    <property type="entry name" value="TPR_10"/>
    <property type="match status" value="1"/>
</dbReference>
<dbReference type="InterPro" id="IPR002182">
    <property type="entry name" value="NB-ARC"/>
</dbReference>
<dbReference type="SUPFAM" id="SSF52540">
    <property type="entry name" value="P-loop containing nucleoside triphosphate hydrolases"/>
    <property type="match status" value="1"/>
</dbReference>
<dbReference type="Gene3D" id="3.40.1090.10">
    <property type="entry name" value="Cytosolic phospholipase A2 catalytic domain"/>
    <property type="match status" value="1"/>
</dbReference>
<dbReference type="InterPro" id="IPR002641">
    <property type="entry name" value="PNPLA_dom"/>
</dbReference>
<dbReference type="GO" id="GO:0043531">
    <property type="term" value="F:ADP binding"/>
    <property type="evidence" value="ECO:0007669"/>
    <property type="project" value="InterPro"/>
</dbReference>
<reference evidence="4" key="1">
    <citation type="submission" date="2022-12" db="EMBL/GenBank/DDBJ databases">
        <authorList>
            <person name="Petersen C."/>
        </authorList>
    </citation>
    <scope>NUCLEOTIDE SEQUENCE</scope>
    <source>
        <strain evidence="4">IBT 35673</strain>
    </source>
</reference>
<dbReference type="Gene3D" id="1.25.40.10">
    <property type="entry name" value="Tetratricopeptide repeat domain"/>
    <property type="match status" value="2"/>
</dbReference>
<feature type="domain" description="PNPLA" evidence="3">
    <location>
        <begin position="21"/>
        <end position="221"/>
    </location>
</feature>
<dbReference type="SUPFAM" id="SSF52151">
    <property type="entry name" value="FabD/lysophospholipase-like"/>
    <property type="match status" value="1"/>
</dbReference>